<reference evidence="2" key="1">
    <citation type="submission" date="2022-07" db="EMBL/GenBank/DDBJ databases">
        <title>The genome of Lyophyllum shimeji provides insight into the initial evolution of ectomycorrhizal fungal genome.</title>
        <authorList>
            <person name="Kobayashi Y."/>
            <person name="Shibata T."/>
            <person name="Hirakawa H."/>
            <person name="Shigenobu S."/>
            <person name="Nishiyama T."/>
            <person name="Yamada A."/>
            <person name="Hasebe M."/>
            <person name="Kawaguchi M."/>
        </authorList>
    </citation>
    <scope>NUCLEOTIDE SEQUENCE</scope>
    <source>
        <strain evidence="2">AT787</strain>
    </source>
</reference>
<sequence>MLEMQAALGDFQIRYNQSSLLQNTIAEDGSQQLEVCVSEEAPISTVPPSGPASAFPPRTPAVPPSLSRSARPPSPSSSGQGQGRRRSPRPDQRQGATSEIASDLAMGIPAVSSNELAYKKEL</sequence>
<proteinExistence type="predicted"/>
<evidence type="ECO:0000313" key="3">
    <source>
        <dbReference type="Proteomes" id="UP001063166"/>
    </source>
</evidence>
<gene>
    <name evidence="2" type="ORF">LshimejAT787_0702420</name>
</gene>
<dbReference type="EMBL" id="BRPK01000007">
    <property type="protein sequence ID" value="GLB39732.1"/>
    <property type="molecule type" value="Genomic_DNA"/>
</dbReference>
<evidence type="ECO:0000313" key="2">
    <source>
        <dbReference type="EMBL" id="GLB39732.1"/>
    </source>
</evidence>
<name>A0A9P3UNW2_LYOSH</name>
<accession>A0A9P3UNW2</accession>
<feature type="compositionally biased region" description="Low complexity" evidence="1">
    <location>
        <begin position="64"/>
        <end position="79"/>
    </location>
</feature>
<feature type="region of interest" description="Disordered" evidence="1">
    <location>
        <begin position="41"/>
        <end position="122"/>
    </location>
</feature>
<dbReference type="AlphaFoldDB" id="A0A9P3UNW2"/>
<organism evidence="2 3">
    <name type="scientific">Lyophyllum shimeji</name>
    <name type="common">Hon-shimeji</name>
    <name type="synonym">Tricholoma shimeji</name>
    <dbReference type="NCBI Taxonomy" id="47721"/>
    <lineage>
        <taxon>Eukaryota</taxon>
        <taxon>Fungi</taxon>
        <taxon>Dikarya</taxon>
        <taxon>Basidiomycota</taxon>
        <taxon>Agaricomycotina</taxon>
        <taxon>Agaricomycetes</taxon>
        <taxon>Agaricomycetidae</taxon>
        <taxon>Agaricales</taxon>
        <taxon>Tricholomatineae</taxon>
        <taxon>Lyophyllaceae</taxon>
        <taxon>Lyophyllum</taxon>
    </lineage>
</organism>
<dbReference type="Proteomes" id="UP001063166">
    <property type="component" value="Unassembled WGS sequence"/>
</dbReference>
<keyword evidence="3" id="KW-1185">Reference proteome</keyword>
<comment type="caution">
    <text evidence="2">The sequence shown here is derived from an EMBL/GenBank/DDBJ whole genome shotgun (WGS) entry which is preliminary data.</text>
</comment>
<evidence type="ECO:0000256" key="1">
    <source>
        <dbReference type="SAM" id="MobiDB-lite"/>
    </source>
</evidence>
<protein>
    <submittedName>
        <fullName evidence="2">Uncharacterized protein</fullName>
    </submittedName>
</protein>